<name>A0A8G2FCN0_ACIRU</name>
<dbReference type="RefSeq" id="WP_281174434.1">
    <property type="nucleotide sequence ID" value="NZ_FTNE01000001.1"/>
</dbReference>
<organism evidence="1 2">
    <name type="scientific">Acidiphilium rubrum</name>
    <dbReference type="NCBI Taxonomy" id="526"/>
    <lineage>
        <taxon>Bacteria</taxon>
        <taxon>Pseudomonadati</taxon>
        <taxon>Pseudomonadota</taxon>
        <taxon>Alphaproteobacteria</taxon>
        <taxon>Acetobacterales</taxon>
        <taxon>Acidocellaceae</taxon>
        <taxon>Acidiphilium</taxon>
    </lineage>
</organism>
<dbReference type="Proteomes" id="UP000186308">
    <property type="component" value="Unassembled WGS sequence"/>
</dbReference>
<evidence type="ECO:0000313" key="2">
    <source>
        <dbReference type="Proteomes" id="UP000186308"/>
    </source>
</evidence>
<proteinExistence type="predicted"/>
<evidence type="ECO:0000313" key="1">
    <source>
        <dbReference type="EMBL" id="SIQ05671.1"/>
    </source>
</evidence>
<keyword evidence="2" id="KW-1185">Reference proteome</keyword>
<gene>
    <name evidence="1" type="ORF">SAMN05421828_101105</name>
</gene>
<dbReference type="EMBL" id="FTNE01000001">
    <property type="protein sequence ID" value="SIQ05671.1"/>
    <property type="molecule type" value="Genomic_DNA"/>
</dbReference>
<accession>A0A8G2FCN0</accession>
<reference evidence="1 2" key="1">
    <citation type="submission" date="2017-01" db="EMBL/GenBank/DDBJ databases">
        <authorList>
            <person name="Varghese N."/>
            <person name="Submissions S."/>
        </authorList>
    </citation>
    <scope>NUCLEOTIDE SEQUENCE [LARGE SCALE GENOMIC DNA]</scope>
    <source>
        <strain evidence="1 2">ATCC 35905</strain>
    </source>
</reference>
<dbReference type="AlphaFoldDB" id="A0A8G2FCN0"/>
<comment type="caution">
    <text evidence="1">The sequence shown here is derived from an EMBL/GenBank/DDBJ whole genome shotgun (WGS) entry which is preliminary data.</text>
</comment>
<protein>
    <submittedName>
        <fullName evidence="1">Uncharacterized protein</fullName>
    </submittedName>
</protein>
<sequence>MDFESGVVDHRVSSRDSTTFKARAVFPATLCGIDHITMTELD</sequence>